<dbReference type="Proteomes" id="UP000003980">
    <property type="component" value="Unassembled WGS sequence"/>
</dbReference>
<evidence type="ECO:0000259" key="1">
    <source>
        <dbReference type="Pfam" id="PF03070"/>
    </source>
</evidence>
<dbReference type="InterPro" id="IPR004305">
    <property type="entry name" value="Thiaminase-2/PQQC"/>
</dbReference>
<reference evidence="2 3" key="1">
    <citation type="submission" date="2012-01" db="EMBL/GenBank/DDBJ databases">
        <title>Improved High-Quality Draft sequence of Metallosphaera yellowstonensis MK1.</title>
        <authorList>
            <consortium name="US DOE Joint Genome Institute"/>
            <person name="Lucas S."/>
            <person name="Han J."/>
            <person name="Cheng J.-F."/>
            <person name="Goodwin L."/>
            <person name="Pitluck S."/>
            <person name="Peters L."/>
            <person name="Teshima H."/>
            <person name="Detter J.C."/>
            <person name="Han C."/>
            <person name="Tapia R."/>
            <person name="Land M."/>
            <person name="Hauser L."/>
            <person name="Kyrpides N."/>
            <person name="Kozubal M."/>
            <person name="Macur R.E."/>
            <person name="Jay Z."/>
            <person name="Inskeep W."/>
            <person name="Woyke T."/>
        </authorList>
    </citation>
    <scope>NUCLEOTIDE SEQUENCE [LARGE SCALE GENOMIC DNA]</scope>
    <source>
        <strain evidence="2 3">MK1</strain>
    </source>
</reference>
<dbReference type="eggNOG" id="arCOG01129">
    <property type="taxonomic scope" value="Archaea"/>
</dbReference>
<keyword evidence="3" id="KW-1185">Reference proteome</keyword>
<sequence>MGILEEIRKELHPLNVRILNSPFLSKAREGKLDLELVRKFVINQWYIVNHDLRSLSIGLARSEKLEELVLFKNLVDGDYEALKELVKLMGELKLPVKDPLTYEVSPKAVEYTHFLSWLANYARPSEFLLIISLNLPVWGEAVGGLGKSLKEKYGVKETGFFELFSSPNSDLENEVERLIGVVTERLRNMAFMIQRYELDFWESLTEV</sequence>
<protein>
    <submittedName>
        <fullName evidence="2">Putative transcription activator</fullName>
    </submittedName>
</protein>
<dbReference type="Gene3D" id="1.20.910.10">
    <property type="entry name" value="Heme oxygenase-like"/>
    <property type="match status" value="1"/>
</dbReference>
<dbReference type="STRING" id="671065.MetMK1DRAFT_00024350"/>
<dbReference type="SUPFAM" id="SSF48613">
    <property type="entry name" value="Heme oxygenase-like"/>
    <property type="match status" value="1"/>
</dbReference>
<name>H2C786_9CREN</name>
<dbReference type="RefSeq" id="WP_009074001.1">
    <property type="nucleotide sequence ID" value="NZ_JH597770.1"/>
</dbReference>
<dbReference type="AlphaFoldDB" id="H2C786"/>
<dbReference type="EMBL" id="JH597770">
    <property type="protein sequence ID" value="EHP68012.1"/>
    <property type="molecule type" value="Genomic_DNA"/>
</dbReference>
<accession>H2C786</accession>
<organism evidence="2 3">
    <name type="scientific">Metallosphaera yellowstonensis MK1</name>
    <dbReference type="NCBI Taxonomy" id="671065"/>
    <lineage>
        <taxon>Archaea</taxon>
        <taxon>Thermoproteota</taxon>
        <taxon>Thermoprotei</taxon>
        <taxon>Sulfolobales</taxon>
        <taxon>Sulfolobaceae</taxon>
        <taxon>Metallosphaera</taxon>
    </lineage>
</organism>
<dbReference type="InterPro" id="IPR016084">
    <property type="entry name" value="Haem_Oase-like_multi-hlx"/>
</dbReference>
<dbReference type="Pfam" id="PF03070">
    <property type="entry name" value="TENA_THI-4"/>
    <property type="match status" value="1"/>
</dbReference>
<evidence type="ECO:0000313" key="3">
    <source>
        <dbReference type="Proteomes" id="UP000003980"/>
    </source>
</evidence>
<dbReference type="HOGENOM" id="CLU_108435_0_0_2"/>
<gene>
    <name evidence="2" type="ORF">MetMK1DRAFT_00024350</name>
</gene>
<evidence type="ECO:0000313" key="2">
    <source>
        <dbReference type="EMBL" id="EHP68012.1"/>
    </source>
</evidence>
<feature type="domain" description="Thiaminase-2/PQQC" evidence="1">
    <location>
        <begin position="9"/>
        <end position="204"/>
    </location>
</feature>
<proteinExistence type="predicted"/>
<dbReference type="OrthoDB" id="42133at2157"/>